<dbReference type="SUPFAM" id="SSF51735">
    <property type="entry name" value="NAD(P)-binding Rossmann-fold domains"/>
    <property type="match status" value="1"/>
</dbReference>
<comment type="caution">
    <text evidence="2">The sequence shown here is derived from an EMBL/GenBank/DDBJ whole genome shotgun (WGS) entry which is preliminary data.</text>
</comment>
<dbReference type="GO" id="GO:0005737">
    <property type="term" value="C:cytoplasm"/>
    <property type="evidence" value="ECO:0007669"/>
    <property type="project" value="TreeGrafter"/>
</dbReference>
<reference evidence="2 3" key="1">
    <citation type="journal article" date="2020" name="ISME J.">
        <title>Uncovering the hidden diversity of litter-decomposition mechanisms in mushroom-forming fungi.</title>
        <authorList>
            <person name="Floudas D."/>
            <person name="Bentzer J."/>
            <person name="Ahren D."/>
            <person name="Johansson T."/>
            <person name="Persson P."/>
            <person name="Tunlid A."/>
        </authorList>
    </citation>
    <scope>NUCLEOTIDE SEQUENCE [LARGE SCALE GENOMIC DNA]</scope>
    <source>
        <strain evidence="2 3">CBS 291.85</strain>
    </source>
</reference>
<protein>
    <recommendedName>
        <fullName evidence="1">NAD-dependent epimerase/dehydratase domain-containing protein</fullName>
    </recommendedName>
</protein>
<gene>
    <name evidence="2" type="ORF">D9758_005049</name>
</gene>
<dbReference type="EMBL" id="JAACJM010000006">
    <property type="protein sequence ID" value="KAF5372242.1"/>
    <property type="molecule type" value="Genomic_DNA"/>
</dbReference>
<keyword evidence="3" id="KW-1185">Reference proteome</keyword>
<evidence type="ECO:0000259" key="1">
    <source>
        <dbReference type="Pfam" id="PF01370"/>
    </source>
</evidence>
<dbReference type="OrthoDB" id="10000533at2759"/>
<dbReference type="PANTHER" id="PTHR48079:SF3">
    <property type="entry name" value="NAD-DEPENDENT EPIMERASE_DEHYDRATASE DOMAIN-CONTAINING PROTEIN"/>
    <property type="match status" value="1"/>
</dbReference>
<evidence type="ECO:0000313" key="2">
    <source>
        <dbReference type="EMBL" id="KAF5372242.1"/>
    </source>
</evidence>
<accession>A0A8H5GWF5</accession>
<dbReference type="InterPro" id="IPR036291">
    <property type="entry name" value="NAD(P)-bd_dom_sf"/>
</dbReference>
<feature type="domain" description="NAD-dependent epimerase/dehydratase" evidence="1">
    <location>
        <begin position="3"/>
        <end position="218"/>
    </location>
</feature>
<dbReference type="AlphaFoldDB" id="A0A8H5GWF5"/>
<proteinExistence type="predicted"/>
<dbReference type="GO" id="GO:0004029">
    <property type="term" value="F:aldehyde dehydrogenase (NAD+) activity"/>
    <property type="evidence" value="ECO:0007669"/>
    <property type="project" value="TreeGrafter"/>
</dbReference>
<dbReference type="PANTHER" id="PTHR48079">
    <property type="entry name" value="PROTEIN YEEZ"/>
    <property type="match status" value="1"/>
</dbReference>
<dbReference type="InterPro" id="IPR051783">
    <property type="entry name" value="NAD(P)-dependent_oxidoreduct"/>
</dbReference>
<organism evidence="2 3">
    <name type="scientific">Tetrapyrgos nigripes</name>
    <dbReference type="NCBI Taxonomy" id="182062"/>
    <lineage>
        <taxon>Eukaryota</taxon>
        <taxon>Fungi</taxon>
        <taxon>Dikarya</taxon>
        <taxon>Basidiomycota</taxon>
        <taxon>Agaricomycotina</taxon>
        <taxon>Agaricomycetes</taxon>
        <taxon>Agaricomycetidae</taxon>
        <taxon>Agaricales</taxon>
        <taxon>Marasmiineae</taxon>
        <taxon>Marasmiaceae</taxon>
        <taxon>Tetrapyrgos</taxon>
    </lineage>
</organism>
<dbReference type="Pfam" id="PF01370">
    <property type="entry name" value="Epimerase"/>
    <property type="match status" value="1"/>
</dbReference>
<dbReference type="InterPro" id="IPR001509">
    <property type="entry name" value="Epimerase_deHydtase"/>
</dbReference>
<evidence type="ECO:0000313" key="3">
    <source>
        <dbReference type="Proteomes" id="UP000559256"/>
    </source>
</evidence>
<sequence>MKVLILGATGYIGFPVAQALCRAGHIVYGQTRSEEKAPKLAAEEIYPIIGEPNSSAWHHLVPTLDVIIQAIGGRNPEISKEIFQSIVSLSSDTSLRPPGSPKLTFIYTSGIAVHGAYRDEIISDTTPIVVAKSGELAKGHAAQEQAVRENQVFNGIVIRPGFVFGRSMEGSAFGPMLFAQAKAGKGGGKVSFPGKPGGHLPVVHQDDLADLYVRVAEKALLIGGLALDGVNDITESTEGVLQRFIEVSGMKGPVEYREPQHMFDVAPRKIGFADGMHLYYNAYLANTQKQS</sequence>
<dbReference type="Gene3D" id="3.40.50.720">
    <property type="entry name" value="NAD(P)-binding Rossmann-like Domain"/>
    <property type="match status" value="1"/>
</dbReference>
<dbReference type="Proteomes" id="UP000559256">
    <property type="component" value="Unassembled WGS sequence"/>
</dbReference>
<name>A0A8H5GWF5_9AGAR</name>